<proteinExistence type="predicted"/>
<keyword evidence="5" id="KW-0812">Transmembrane</keyword>
<keyword evidence="13" id="KW-0325">Glycoprotein</keyword>
<comment type="subcellular location">
    <subcellularLocation>
        <location evidence="2">Endoplasmic reticulum membrane</location>
        <topology evidence="2">Single-pass type II membrane protein</topology>
    </subcellularLocation>
    <subcellularLocation>
        <location evidence="1">Golgi apparatus membrane</location>
        <topology evidence="1">Single-pass type II membrane protein</topology>
    </subcellularLocation>
</comment>
<dbReference type="Pfam" id="PF02485">
    <property type="entry name" value="Branch"/>
    <property type="match status" value="1"/>
</dbReference>
<keyword evidence="8" id="KW-0735">Signal-anchor</keyword>
<evidence type="ECO:0000313" key="16">
    <source>
        <dbReference type="Proteomes" id="UP001363035"/>
    </source>
</evidence>
<reference evidence="15 16" key="1">
    <citation type="submission" date="2024-01" db="EMBL/GenBank/DDBJ databases">
        <title>Sphingobacterium tenebrionis sp. nov., a novel endophyte isolated from tenebrio molitor intestines.</title>
        <authorList>
            <person name="Zhang C."/>
        </authorList>
    </citation>
    <scope>NUCLEOTIDE SEQUENCE [LARGE SCALE GENOMIC DNA]</scope>
    <source>
        <strain evidence="15 16">PU5-4</strain>
    </source>
</reference>
<dbReference type="RefSeq" id="WP_134776375.1">
    <property type="nucleotide sequence ID" value="NZ_JAYLLN010000021.1"/>
</dbReference>
<evidence type="ECO:0000256" key="5">
    <source>
        <dbReference type="ARBA" id="ARBA00022692"/>
    </source>
</evidence>
<protein>
    <recommendedName>
        <fullName evidence="14">Peptide O-xylosyltransferase</fullName>
    </recommendedName>
</protein>
<evidence type="ECO:0000256" key="11">
    <source>
        <dbReference type="ARBA" id="ARBA00023136"/>
    </source>
</evidence>
<name>A0ABU8I707_9SPHI</name>
<dbReference type="Proteomes" id="UP001363035">
    <property type="component" value="Unassembled WGS sequence"/>
</dbReference>
<evidence type="ECO:0000256" key="2">
    <source>
        <dbReference type="ARBA" id="ARBA00004648"/>
    </source>
</evidence>
<keyword evidence="7" id="KW-0256">Endoplasmic reticulum</keyword>
<evidence type="ECO:0000256" key="13">
    <source>
        <dbReference type="ARBA" id="ARBA00023180"/>
    </source>
</evidence>
<accession>A0ABU8I707</accession>
<keyword evidence="10" id="KW-0333">Golgi apparatus</keyword>
<dbReference type="EMBL" id="JAYLLN010000021">
    <property type="protein sequence ID" value="MEI5985205.1"/>
    <property type="molecule type" value="Genomic_DNA"/>
</dbReference>
<comment type="caution">
    <text evidence="15">The sequence shown here is derived from an EMBL/GenBank/DDBJ whole genome shotgun (WGS) entry which is preliminary data.</text>
</comment>
<evidence type="ECO:0000256" key="14">
    <source>
        <dbReference type="ARBA" id="ARBA00042865"/>
    </source>
</evidence>
<keyword evidence="16" id="KW-1185">Reference proteome</keyword>
<evidence type="ECO:0000256" key="6">
    <source>
        <dbReference type="ARBA" id="ARBA00022723"/>
    </source>
</evidence>
<keyword evidence="9" id="KW-1133">Transmembrane helix</keyword>
<dbReference type="PANTHER" id="PTHR46025:SF3">
    <property type="entry name" value="XYLOSYLTRANSFERASE OXT"/>
    <property type="match status" value="1"/>
</dbReference>
<keyword evidence="3" id="KW-0328">Glycosyltransferase</keyword>
<evidence type="ECO:0000256" key="9">
    <source>
        <dbReference type="ARBA" id="ARBA00022989"/>
    </source>
</evidence>
<evidence type="ECO:0000256" key="7">
    <source>
        <dbReference type="ARBA" id="ARBA00022824"/>
    </source>
</evidence>
<keyword evidence="11" id="KW-0472">Membrane</keyword>
<dbReference type="InterPro" id="IPR003406">
    <property type="entry name" value="Glyco_trans_14"/>
</dbReference>
<dbReference type="PANTHER" id="PTHR46025">
    <property type="entry name" value="XYLOSYLTRANSFERASE OXT"/>
    <property type="match status" value="1"/>
</dbReference>
<gene>
    <name evidence="15" type="ORF">VJ786_09845</name>
</gene>
<evidence type="ECO:0000313" key="15">
    <source>
        <dbReference type="EMBL" id="MEI5985205.1"/>
    </source>
</evidence>
<keyword evidence="4" id="KW-0808">Transferase</keyword>
<keyword evidence="6" id="KW-0479">Metal-binding</keyword>
<evidence type="ECO:0000256" key="1">
    <source>
        <dbReference type="ARBA" id="ARBA00004323"/>
    </source>
</evidence>
<evidence type="ECO:0000256" key="10">
    <source>
        <dbReference type="ARBA" id="ARBA00023034"/>
    </source>
</evidence>
<organism evidence="15 16">
    <name type="scientific">Sphingobacterium tenebrionis</name>
    <dbReference type="NCBI Taxonomy" id="3111775"/>
    <lineage>
        <taxon>Bacteria</taxon>
        <taxon>Pseudomonadati</taxon>
        <taxon>Bacteroidota</taxon>
        <taxon>Sphingobacteriia</taxon>
        <taxon>Sphingobacteriales</taxon>
        <taxon>Sphingobacteriaceae</taxon>
        <taxon>Sphingobacterium</taxon>
    </lineage>
</organism>
<dbReference type="InterPro" id="IPR043538">
    <property type="entry name" value="XYLT"/>
</dbReference>
<evidence type="ECO:0000256" key="3">
    <source>
        <dbReference type="ARBA" id="ARBA00022676"/>
    </source>
</evidence>
<evidence type="ECO:0000256" key="8">
    <source>
        <dbReference type="ARBA" id="ARBA00022968"/>
    </source>
</evidence>
<evidence type="ECO:0000256" key="4">
    <source>
        <dbReference type="ARBA" id="ARBA00022679"/>
    </source>
</evidence>
<sequence>MGSKHAFLILAHQEFNILQILVDTLDDIRNDIYIHIDRKVSSLPQIKTNKSRLKFLEGDKRIDVRWGDVSQIEAEFSLFKESAQYGAYHYYHIISGTHLPLVNQDVIHQFFNGRDEVEYFATMLFSSEELIRKGNRLNLMMKSFSTNVTAQKIWRLGIRIQELIHFKINKKTKFIKASNWVSLTDKAVKYLLENQSKILKKYKYSMCGDELFIPTELAVSNKKFNMKFLEGYLFHKVGDANSTILTMDDYSQIQQSKALFARKFSEQHLDLVDKILDKLKS</sequence>
<evidence type="ECO:0000256" key="12">
    <source>
        <dbReference type="ARBA" id="ARBA00023157"/>
    </source>
</evidence>
<keyword evidence="12" id="KW-1015">Disulfide bond</keyword>